<comment type="caution">
    <text evidence="1">The sequence shown here is derived from an EMBL/GenBank/DDBJ whole genome shotgun (WGS) entry which is preliminary data.</text>
</comment>
<proteinExistence type="predicted"/>
<dbReference type="EMBL" id="JAPFFF010000013">
    <property type="protein sequence ID" value="KAK8872158.1"/>
    <property type="molecule type" value="Genomic_DNA"/>
</dbReference>
<keyword evidence="2" id="KW-1185">Reference proteome</keyword>
<sequence>MIGQFSSAFNVDDITRGTWNNILTSLHINAKTTNDSRHKRSSDAGQGRYVNVIKHASSSFKGAVFKGIFNQLRQNNKINSLVKVSFSSDGCGFDVRKIVQSNNSDFSFSTRVIANSWLCFKFIKCQISVTHYTKKIILQRIKNI</sequence>
<name>A0ABR2J2N8_9EUKA</name>
<organism evidence="1 2">
    <name type="scientific">Tritrichomonas musculus</name>
    <dbReference type="NCBI Taxonomy" id="1915356"/>
    <lineage>
        <taxon>Eukaryota</taxon>
        <taxon>Metamonada</taxon>
        <taxon>Parabasalia</taxon>
        <taxon>Tritrichomonadida</taxon>
        <taxon>Tritrichomonadidae</taxon>
        <taxon>Tritrichomonas</taxon>
    </lineage>
</organism>
<evidence type="ECO:0000313" key="1">
    <source>
        <dbReference type="EMBL" id="KAK8872158.1"/>
    </source>
</evidence>
<gene>
    <name evidence="1" type="ORF">M9Y10_007920</name>
</gene>
<dbReference type="Proteomes" id="UP001470230">
    <property type="component" value="Unassembled WGS sequence"/>
</dbReference>
<protein>
    <submittedName>
        <fullName evidence="1">Uncharacterized protein</fullName>
    </submittedName>
</protein>
<accession>A0ABR2J2N8</accession>
<evidence type="ECO:0000313" key="2">
    <source>
        <dbReference type="Proteomes" id="UP001470230"/>
    </source>
</evidence>
<reference evidence="1 2" key="1">
    <citation type="submission" date="2024-04" db="EMBL/GenBank/DDBJ databases">
        <title>Tritrichomonas musculus Genome.</title>
        <authorList>
            <person name="Alves-Ferreira E."/>
            <person name="Grigg M."/>
            <person name="Lorenzi H."/>
            <person name="Galac M."/>
        </authorList>
    </citation>
    <scope>NUCLEOTIDE SEQUENCE [LARGE SCALE GENOMIC DNA]</scope>
    <source>
        <strain evidence="1 2">EAF2021</strain>
    </source>
</reference>